<dbReference type="NCBIfam" id="TIGR00166">
    <property type="entry name" value="S6"/>
    <property type="match status" value="1"/>
</dbReference>
<evidence type="ECO:0000256" key="2">
    <source>
        <dbReference type="ARBA" id="ARBA00022730"/>
    </source>
</evidence>
<feature type="compositionally biased region" description="Basic and acidic residues" evidence="4">
    <location>
        <begin position="328"/>
        <end position="341"/>
    </location>
</feature>
<dbReference type="InterPro" id="IPR000529">
    <property type="entry name" value="Ribosomal_bS6"/>
</dbReference>
<dbReference type="InterPro" id="IPR035980">
    <property type="entry name" value="Ribosomal_bS6_sf"/>
</dbReference>
<evidence type="ECO:0000256" key="4">
    <source>
        <dbReference type="SAM" id="MobiDB-lite"/>
    </source>
</evidence>
<dbReference type="InterPro" id="IPR020814">
    <property type="entry name" value="Ribosomal_S6_plastid/chlpt"/>
</dbReference>
<dbReference type="HAMAP" id="MF_00360">
    <property type="entry name" value="Ribosomal_bS6"/>
    <property type="match status" value="1"/>
</dbReference>
<dbReference type="eggNOG" id="ENOG502QU7T">
    <property type="taxonomic scope" value="Eukaryota"/>
</dbReference>
<dbReference type="SUPFAM" id="SSF54995">
    <property type="entry name" value="Ribosomal protein S6"/>
    <property type="match status" value="1"/>
</dbReference>
<feature type="compositionally biased region" description="Acidic residues" evidence="4">
    <location>
        <begin position="267"/>
        <end position="302"/>
    </location>
</feature>
<evidence type="ECO:0000313" key="6">
    <source>
        <dbReference type="Proteomes" id="UP000029121"/>
    </source>
</evidence>
<dbReference type="Gene3D" id="3.30.70.60">
    <property type="match status" value="1"/>
</dbReference>
<evidence type="ECO:0000256" key="1">
    <source>
        <dbReference type="ARBA" id="ARBA00009512"/>
    </source>
</evidence>
<keyword evidence="3" id="KW-0694">RNA-binding</keyword>
<dbReference type="OrthoDB" id="669828at2759"/>
<feature type="compositionally biased region" description="Acidic residues" evidence="4">
    <location>
        <begin position="309"/>
        <end position="327"/>
    </location>
</feature>
<dbReference type="Proteomes" id="UP000029121">
    <property type="component" value="Unassembled WGS sequence"/>
</dbReference>
<accession>R0G6A1</accession>
<proteinExistence type="inferred from homology"/>
<evidence type="ECO:0000256" key="3">
    <source>
        <dbReference type="ARBA" id="ARBA00022884"/>
    </source>
</evidence>
<organism evidence="5 6">
    <name type="scientific">Capsella rubella</name>
    <dbReference type="NCBI Taxonomy" id="81985"/>
    <lineage>
        <taxon>Eukaryota</taxon>
        <taxon>Viridiplantae</taxon>
        <taxon>Streptophyta</taxon>
        <taxon>Embryophyta</taxon>
        <taxon>Tracheophyta</taxon>
        <taxon>Spermatophyta</taxon>
        <taxon>Magnoliopsida</taxon>
        <taxon>eudicotyledons</taxon>
        <taxon>Gunneridae</taxon>
        <taxon>Pentapetalae</taxon>
        <taxon>rosids</taxon>
        <taxon>malvids</taxon>
        <taxon>Brassicales</taxon>
        <taxon>Brassicaceae</taxon>
        <taxon>Camelineae</taxon>
        <taxon>Capsella</taxon>
    </lineage>
</organism>
<dbReference type="Pfam" id="PF01250">
    <property type="entry name" value="Ribosomal_S6"/>
    <property type="match status" value="1"/>
</dbReference>
<dbReference type="GO" id="GO:0005737">
    <property type="term" value="C:cytoplasm"/>
    <property type="evidence" value="ECO:0007669"/>
    <property type="project" value="UniProtKB-ARBA"/>
</dbReference>
<dbReference type="GO" id="GO:0070181">
    <property type="term" value="F:small ribosomal subunit rRNA binding"/>
    <property type="evidence" value="ECO:0007669"/>
    <property type="project" value="TreeGrafter"/>
</dbReference>
<protein>
    <recommendedName>
        <fullName evidence="7">30S ribosomal protein S6</fullName>
    </recommendedName>
</protein>
<dbReference type="PANTHER" id="PTHR21011:SF1">
    <property type="entry name" value="SMALL RIBOSOMAL SUBUNIT PROTEIN BS6M"/>
    <property type="match status" value="1"/>
</dbReference>
<dbReference type="KEGG" id="crb:17890944"/>
<dbReference type="GO" id="GO:0015935">
    <property type="term" value="C:small ribosomal subunit"/>
    <property type="evidence" value="ECO:0007669"/>
    <property type="project" value="TreeGrafter"/>
</dbReference>
<dbReference type="AlphaFoldDB" id="R0G6A1"/>
<feature type="region of interest" description="Disordered" evidence="4">
    <location>
        <begin position="82"/>
        <end position="108"/>
    </location>
</feature>
<dbReference type="FunFam" id="3.30.70.60:FF:000002">
    <property type="entry name" value="30S ribosomal protein S6"/>
    <property type="match status" value="1"/>
</dbReference>
<feature type="non-terminal residue" evidence="5">
    <location>
        <position position="1"/>
    </location>
</feature>
<keyword evidence="2" id="KW-0699">rRNA-binding</keyword>
<evidence type="ECO:0000313" key="5">
    <source>
        <dbReference type="EMBL" id="EOA30941.1"/>
    </source>
</evidence>
<dbReference type="InterPro" id="IPR014717">
    <property type="entry name" value="Transl_elong_EF1B/ribsomal_bS6"/>
</dbReference>
<evidence type="ECO:0008006" key="7">
    <source>
        <dbReference type="Google" id="ProtNLM"/>
    </source>
</evidence>
<feature type="region of interest" description="Disordered" evidence="4">
    <location>
        <begin position="248"/>
        <end position="347"/>
    </location>
</feature>
<dbReference type="EMBL" id="KB870807">
    <property type="protein sequence ID" value="EOA30941.1"/>
    <property type="molecule type" value="Genomic_DNA"/>
</dbReference>
<dbReference type="GO" id="GO:0003735">
    <property type="term" value="F:structural constituent of ribosome"/>
    <property type="evidence" value="ECO:0007669"/>
    <property type="project" value="InterPro"/>
</dbReference>
<sequence length="347" mass="39771">FLIQNPKCCLCSSAKTLSSSYSYSSSITSLVLTPMESLLQASSSLVSLRPRIDGRDSFINPSRVSLNPSLGRRGSKPLPLVAAAKKKKSKKDDSHSFSARPDEATGPFPESILLKEKKIDEEGDLLPEFADAEEKELYEFLDFQLQSDLNEERMRHYEVVYLIHEKHAEEVESINQKVQDFLKEKKGKVWRFSDWGMRRLAYKIQKAENAHYILMNFEIEAKYLNEFKGLLDSDERVIRHLVMKRDEAITEDCPPPPEFHSARAGDEFYDDDEEEEFDEEDEGEGDDEEDGDNIEYEVDDDGNVVMVLYEDEEEEEGEEDGASEPEEGQDKSNNGRRETRRTVKVGV</sequence>
<gene>
    <name evidence="5" type="ORF">CARUB_v10014089mg</name>
</gene>
<dbReference type="GO" id="GO:0006412">
    <property type="term" value="P:translation"/>
    <property type="evidence" value="ECO:0007669"/>
    <property type="project" value="InterPro"/>
</dbReference>
<keyword evidence="6" id="KW-1185">Reference proteome</keyword>
<reference evidence="6" key="1">
    <citation type="journal article" date="2013" name="Nat. Genet.">
        <title>The Capsella rubella genome and the genomic consequences of rapid mating system evolution.</title>
        <authorList>
            <person name="Slotte T."/>
            <person name="Hazzouri K.M."/>
            <person name="Agren J.A."/>
            <person name="Koenig D."/>
            <person name="Maumus F."/>
            <person name="Guo Y.L."/>
            <person name="Steige K."/>
            <person name="Platts A.E."/>
            <person name="Escobar J.S."/>
            <person name="Newman L.K."/>
            <person name="Wang W."/>
            <person name="Mandakova T."/>
            <person name="Vello E."/>
            <person name="Smith L.M."/>
            <person name="Henz S.R."/>
            <person name="Steffen J."/>
            <person name="Takuno S."/>
            <person name="Brandvain Y."/>
            <person name="Coop G."/>
            <person name="Andolfatto P."/>
            <person name="Hu T.T."/>
            <person name="Blanchette M."/>
            <person name="Clark R.M."/>
            <person name="Quesneville H."/>
            <person name="Nordborg M."/>
            <person name="Gaut B.S."/>
            <person name="Lysak M.A."/>
            <person name="Jenkins J."/>
            <person name="Grimwood J."/>
            <person name="Chapman J."/>
            <person name="Prochnik S."/>
            <person name="Shu S."/>
            <person name="Rokhsar D."/>
            <person name="Schmutz J."/>
            <person name="Weigel D."/>
            <person name="Wright S.I."/>
        </authorList>
    </citation>
    <scope>NUCLEOTIDE SEQUENCE [LARGE SCALE GENOMIC DNA]</scope>
    <source>
        <strain evidence="6">cv. Monte Gargano</strain>
    </source>
</reference>
<name>R0G6A1_9BRAS</name>
<dbReference type="CDD" id="cd00473">
    <property type="entry name" value="bS6"/>
    <property type="match status" value="1"/>
</dbReference>
<comment type="similarity">
    <text evidence="1">Belongs to the bacterial ribosomal protein bS6 family.</text>
</comment>
<feature type="compositionally biased region" description="Basic and acidic residues" evidence="4">
    <location>
        <begin position="90"/>
        <end position="103"/>
    </location>
</feature>
<dbReference type="STRING" id="81985.R0G6A1"/>
<dbReference type="PANTHER" id="PTHR21011">
    <property type="entry name" value="MITOCHONDRIAL 28S RIBOSOMAL PROTEIN S6"/>
    <property type="match status" value="1"/>
</dbReference>